<dbReference type="Proteomes" id="UP000829196">
    <property type="component" value="Unassembled WGS sequence"/>
</dbReference>
<dbReference type="EMBL" id="JAGYWB010000001">
    <property type="protein sequence ID" value="KAI0530550.1"/>
    <property type="molecule type" value="Genomic_DNA"/>
</dbReference>
<sequence>MTFKGESEYVTSPLCCVPRLCIHCVLGDVVRSNSPPKGPVVEFVSPARVAGTRDEDGRKNTTRKLTGIISLAFNLEYRSL</sequence>
<dbReference type="AlphaFoldDB" id="A0A8T3CDQ8"/>
<name>A0A8T3CDQ8_DENNO</name>
<comment type="caution">
    <text evidence="1">The sequence shown here is derived from an EMBL/GenBank/DDBJ whole genome shotgun (WGS) entry which is preliminary data.</text>
</comment>
<gene>
    <name evidence="1" type="ORF">KFK09_000094</name>
</gene>
<protein>
    <submittedName>
        <fullName evidence="1">Uncharacterized protein</fullName>
    </submittedName>
</protein>
<reference evidence="1" key="1">
    <citation type="journal article" date="2022" name="Front. Genet.">
        <title>Chromosome-Scale Assembly of the Dendrobium nobile Genome Provides Insights Into the Molecular Mechanism of the Biosynthesis of the Medicinal Active Ingredient of Dendrobium.</title>
        <authorList>
            <person name="Xu Q."/>
            <person name="Niu S.-C."/>
            <person name="Li K.-L."/>
            <person name="Zheng P.-J."/>
            <person name="Zhang X.-J."/>
            <person name="Jia Y."/>
            <person name="Liu Y."/>
            <person name="Niu Y.-X."/>
            <person name="Yu L.-H."/>
            <person name="Chen D.-F."/>
            <person name="Zhang G.-Q."/>
        </authorList>
    </citation>
    <scope>NUCLEOTIDE SEQUENCE</scope>
    <source>
        <tissue evidence="1">Leaf</tissue>
    </source>
</reference>
<keyword evidence="2" id="KW-1185">Reference proteome</keyword>
<accession>A0A8T3CDQ8</accession>
<proteinExistence type="predicted"/>
<evidence type="ECO:0000313" key="2">
    <source>
        <dbReference type="Proteomes" id="UP000829196"/>
    </source>
</evidence>
<evidence type="ECO:0000313" key="1">
    <source>
        <dbReference type="EMBL" id="KAI0530550.1"/>
    </source>
</evidence>
<organism evidence="1 2">
    <name type="scientific">Dendrobium nobile</name>
    <name type="common">Orchid</name>
    <dbReference type="NCBI Taxonomy" id="94219"/>
    <lineage>
        <taxon>Eukaryota</taxon>
        <taxon>Viridiplantae</taxon>
        <taxon>Streptophyta</taxon>
        <taxon>Embryophyta</taxon>
        <taxon>Tracheophyta</taxon>
        <taxon>Spermatophyta</taxon>
        <taxon>Magnoliopsida</taxon>
        <taxon>Liliopsida</taxon>
        <taxon>Asparagales</taxon>
        <taxon>Orchidaceae</taxon>
        <taxon>Epidendroideae</taxon>
        <taxon>Malaxideae</taxon>
        <taxon>Dendrobiinae</taxon>
        <taxon>Dendrobium</taxon>
    </lineage>
</organism>